<evidence type="ECO:0000256" key="3">
    <source>
        <dbReference type="ARBA" id="ARBA00023315"/>
    </source>
</evidence>
<dbReference type="GO" id="GO:0016746">
    <property type="term" value="F:acyltransferase activity"/>
    <property type="evidence" value="ECO:0007669"/>
    <property type="project" value="UniProtKB-KW"/>
</dbReference>
<keyword evidence="3" id="KW-0012">Acyltransferase</keyword>
<organism evidence="4 5">
    <name type="scientific">Helicobacter brantae</name>
    <dbReference type="NCBI Taxonomy" id="375927"/>
    <lineage>
        <taxon>Bacteria</taxon>
        <taxon>Pseudomonadati</taxon>
        <taxon>Campylobacterota</taxon>
        <taxon>Epsilonproteobacteria</taxon>
        <taxon>Campylobacterales</taxon>
        <taxon>Helicobacteraceae</taxon>
        <taxon>Helicobacter</taxon>
    </lineage>
</organism>
<dbReference type="Gene3D" id="3.40.630.30">
    <property type="match status" value="1"/>
</dbReference>
<gene>
    <name evidence="4" type="ORF">CQA58_04635</name>
</gene>
<dbReference type="RefSeq" id="WP_115569557.1">
    <property type="nucleotide sequence ID" value="NZ_NXLV01000006.1"/>
</dbReference>
<dbReference type="Proteomes" id="UP000257045">
    <property type="component" value="Unassembled WGS sequence"/>
</dbReference>
<dbReference type="InterPro" id="IPR016181">
    <property type="entry name" value="Acyl_CoA_acyltransferase"/>
</dbReference>
<dbReference type="OrthoDB" id="5327614at2"/>
<evidence type="ECO:0000256" key="2">
    <source>
        <dbReference type="ARBA" id="ARBA00022679"/>
    </source>
</evidence>
<proteinExistence type="predicted"/>
<protein>
    <submittedName>
        <fullName evidence="4">Uncharacterized protein</fullName>
    </submittedName>
</protein>
<evidence type="ECO:0000313" key="4">
    <source>
        <dbReference type="EMBL" id="RDU70812.1"/>
    </source>
</evidence>
<keyword evidence="1" id="KW-1277">Toxin-antitoxin system</keyword>
<accession>A0A3D8IZV2</accession>
<evidence type="ECO:0000256" key="1">
    <source>
        <dbReference type="ARBA" id="ARBA00022649"/>
    </source>
</evidence>
<keyword evidence="2" id="KW-0808">Transferase</keyword>
<keyword evidence="5" id="KW-1185">Reference proteome</keyword>
<reference evidence="4 5" key="1">
    <citation type="submission" date="2018-04" db="EMBL/GenBank/DDBJ databases">
        <title>Novel Campyloabacter and Helicobacter Species and Strains.</title>
        <authorList>
            <person name="Mannion A.J."/>
            <person name="Shen Z."/>
            <person name="Fox J.G."/>
        </authorList>
    </citation>
    <scope>NUCLEOTIDE SEQUENCE [LARGE SCALE GENOMIC DNA]</scope>
    <source>
        <strain evidence="4 5">MIT 04-9366</strain>
    </source>
</reference>
<dbReference type="SUPFAM" id="SSF55729">
    <property type="entry name" value="Acyl-CoA N-acyltransferases (Nat)"/>
    <property type="match status" value="1"/>
</dbReference>
<dbReference type="EMBL" id="NXLV01000006">
    <property type="protein sequence ID" value="RDU70812.1"/>
    <property type="molecule type" value="Genomic_DNA"/>
</dbReference>
<comment type="caution">
    <text evidence="4">The sequence shown here is derived from an EMBL/GenBank/DDBJ whole genome shotgun (WGS) entry which is preliminary data.</text>
</comment>
<name>A0A3D8IZV2_9HELI</name>
<sequence length="194" mass="22263">MQNSHLFLDFQTFRQKFADNYKIIIGNFKNQEKDVQDFLHNKAENFDDRNIAKTFLYIHKPSFSIIGFFSLATKGLLVEQTKLSSNAIEKITGLSKKEQALRKGLIAIFYLIGQLGVATDFQNEGYGSMLFIDAIDLLCSSQDKIGIRYILIDAINQARLISFYESFNFKKISKDTEETVMMIGEIKKLRAYLA</sequence>
<dbReference type="AlphaFoldDB" id="A0A3D8IZV2"/>
<dbReference type="PANTHER" id="PTHR36449:SF1">
    <property type="entry name" value="ACETYLTRANSFERASE"/>
    <property type="match status" value="1"/>
</dbReference>
<dbReference type="PANTHER" id="PTHR36449">
    <property type="entry name" value="ACETYLTRANSFERASE-RELATED"/>
    <property type="match status" value="1"/>
</dbReference>
<evidence type="ECO:0000313" key="5">
    <source>
        <dbReference type="Proteomes" id="UP000257045"/>
    </source>
</evidence>